<dbReference type="Gene3D" id="3.40.50.1000">
    <property type="entry name" value="HAD superfamily/HAD-like"/>
    <property type="match status" value="1"/>
</dbReference>
<dbReference type="InterPro" id="IPR050510">
    <property type="entry name" value="Cation_transp_ATPase_P-type"/>
</dbReference>
<evidence type="ECO:0000256" key="6">
    <source>
        <dbReference type="ARBA" id="ARBA00022840"/>
    </source>
</evidence>
<dbReference type="GO" id="GO:0005524">
    <property type="term" value="F:ATP binding"/>
    <property type="evidence" value="ECO:0007669"/>
    <property type="project" value="UniProtKB-KW"/>
</dbReference>
<feature type="compositionally biased region" description="Basic and acidic residues" evidence="11">
    <location>
        <begin position="9"/>
        <end position="23"/>
    </location>
</feature>
<keyword evidence="4 12" id="KW-0812">Transmembrane</keyword>
<keyword evidence="7" id="KW-1278">Translocase</keyword>
<feature type="region of interest" description="Disordered" evidence="11">
    <location>
        <begin position="927"/>
        <end position="953"/>
    </location>
</feature>
<name>A0A1H0SY76_9ACTN</name>
<reference evidence="14 15" key="1">
    <citation type="submission" date="2016-10" db="EMBL/GenBank/DDBJ databases">
        <authorList>
            <person name="de Groot N.N."/>
        </authorList>
    </citation>
    <scope>NUCLEOTIDE SEQUENCE [LARGE SCALE GENOMIC DNA]</scope>
    <source>
        <strain evidence="15">P4-7,KCTC 19426,CECT 7604</strain>
    </source>
</reference>
<dbReference type="Pfam" id="PF00122">
    <property type="entry name" value="E1-E2_ATPase"/>
    <property type="match status" value="1"/>
</dbReference>
<dbReference type="SMART" id="SM00831">
    <property type="entry name" value="Cation_ATPase_N"/>
    <property type="match status" value="1"/>
</dbReference>
<feature type="compositionally biased region" description="Basic and acidic residues" evidence="11">
    <location>
        <begin position="943"/>
        <end position="953"/>
    </location>
</feature>
<dbReference type="PRINTS" id="PR00121">
    <property type="entry name" value="NAKATPASE"/>
</dbReference>
<feature type="transmembrane region" description="Helical" evidence="12">
    <location>
        <begin position="893"/>
        <end position="910"/>
    </location>
</feature>
<feature type="transmembrane region" description="Helical" evidence="12">
    <location>
        <begin position="777"/>
        <end position="801"/>
    </location>
</feature>
<feature type="region of interest" description="Disordered" evidence="11">
    <location>
        <begin position="1"/>
        <end position="23"/>
    </location>
</feature>
<evidence type="ECO:0000259" key="13">
    <source>
        <dbReference type="SMART" id="SM00831"/>
    </source>
</evidence>
<evidence type="ECO:0000256" key="12">
    <source>
        <dbReference type="SAM" id="Phobius"/>
    </source>
</evidence>
<dbReference type="InterPro" id="IPR023214">
    <property type="entry name" value="HAD_sf"/>
</dbReference>
<feature type="transmembrane region" description="Helical" evidence="12">
    <location>
        <begin position="305"/>
        <end position="322"/>
    </location>
</feature>
<dbReference type="Gene3D" id="1.20.1110.10">
    <property type="entry name" value="Calcium-transporting ATPase, transmembrane domain"/>
    <property type="match status" value="1"/>
</dbReference>
<dbReference type="Gene3D" id="3.40.1110.10">
    <property type="entry name" value="Calcium-transporting ATPase, cytoplasmic domain N"/>
    <property type="match status" value="1"/>
</dbReference>
<keyword evidence="8 12" id="KW-1133">Transmembrane helix</keyword>
<gene>
    <name evidence="14" type="ORF">SAMN04515671_4341</name>
</gene>
<dbReference type="PANTHER" id="PTHR43294:SF21">
    <property type="entry name" value="CATION TRANSPORTING ATPASE"/>
    <property type="match status" value="1"/>
</dbReference>
<keyword evidence="15" id="KW-1185">Reference proteome</keyword>
<dbReference type="PRINTS" id="PR00119">
    <property type="entry name" value="CATATPASE"/>
</dbReference>
<feature type="transmembrane region" description="Helical" evidence="12">
    <location>
        <begin position="74"/>
        <end position="94"/>
    </location>
</feature>
<dbReference type="InterPro" id="IPR018303">
    <property type="entry name" value="ATPase_P-typ_P_site"/>
</dbReference>
<protein>
    <submittedName>
        <fullName evidence="14">Plasma-membrane calcium-translocating P-type ATPase</fullName>
    </submittedName>
</protein>
<evidence type="ECO:0000313" key="14">
    <source>
        <dbReference type="EMBL" id="SDP46316.1"/>
    </source>
</evidence>
<evidence type="ECO:0000256" key="11">
    <source>
        <dbReference type="SAM" id="MobiDB-lite"/>
    </source>
</evidence>
<feature type="transmembrane region" description="Helical" evidence="12">
    <location>
        <begin position="702"/>
        <end position="727"/>
    </location>
</feature>
<comment type="similarity">
    <text evidence="2">Belongs to the cation transport ATPase (P-type) (TC 3.A.3) family. Type IIA subfamily.</text>
</comment>
<evidence type="ECO:0000256" key="8">
    <source>
        <dbReference type="ARBA" id="ARBA00022989"/>
    </source>
</evidence>
<evidence type="ECO:0000256" key="3">
    <source>
        <dbReference type="ARBA" id="ARBA00022475"/>
    </source>
</evidence>
<proteinExistence type="inferred from homology"/>
<accession>A0A1H0SY76</accession>
<dbReference type="Pfam" id="PF00690">
    <property type="entry name" value="Cation_ATPase_N"/>
    <property type="match status" value="1"/>
</dbReference>
<evidence type="ECO:0000256" key="5">
    <source>
        <dbReference type="ARBA" id="ARBA00022741"/>
    </source>
</evidence>
<evidence type="ECO:0000256" key="9">
    <source>
        <dbReference type="ARBA" id="ARBA00023136"/>
    </source>
</evidence>
<feature type="transmembrane region" description="Helical" evidence="12">
    <location>
        <begin position="856"/>
        <end position="881"/>
    </location>
</feature>
<dbReference type="SUPFAM" id="SSF56784">
    <property type="entry name" value="HAD-like"/>
    <property type="match status" value="1"/>
</dbReference>
<keyword evidence="5" id="KW-0547">Nucleotide-binding</keyword>
<keyword evidence="6" id="KW-0067">ATP-binding</keyword>
<keyword evidence="3" id="KW-1003">Cell membrane</keyword>
<dbReference type="EMBL" id="LT629710">
    <property type="protein sequence ID" value="SDP46316.1"/>
    <property type="molecule type" value="Genomic_DNA"/>
</dbReference>
<dbReference type="PROSITE" id="PS00154">
    <property type="entry name" value="ATPASE_E1_E2"/>
    <property type="match status" value="1"/>
</dbReference>
<evidence type="ECO:0000256" key="2">
    <source>
        <dbReference type="ARBA" id="ARBA00005675"/>
    </source>
</evidence>
<dbReference type="PANTHER" id="PTHR43294">
    <property type="entry name" value="SODIUM/POTASSIUM-TRANSPORTING ATPASE SUBUNIT ALPHA"/>
    <property type="match status" value="1"/>
</dbReference>
<dbReference type="InterPro" id="IPR008250">
    <property type="entry name" value="ATPase_P-typ_transduc_dom_A_sf"/>
</dbReference>
<dbReference type="AlphaFoldDB" id="A0A1H0SY76"/>
<organism evidence="14 15">
    <name type="scientific">Nakamurella panacisegetis</name>
    <dbReference type="NCBI Taxonomy" id="1090615"/>
    <lineage>
        <taxon>Bacteria</taxon>
        <taxon>Bacillati</taxon>
        <taxon>Actinomycetota</taxon>
        <taxon>Actinomycetes</taxon>
        <taxon>Nakamurellales</taxon>
        <taxon>Nakamurellaceae</taxon>
        <taxon>Nakamurella</taxon>
    </lineage>
</organism>
<comment type="catalytic activity">
    <reaction evidence="10">
        <text>ATP + H2O = ADP + phosphate + H(+)</text>
        <dbReference type="Rhea" id="RHEA:13065"/>
        <dbReference type="ChEBI" id="CHEBI:15377"/>
        <dbReference type="ChEBI" id="CHEBI:15378"/>
        <dbReference type="ChEBI" id="CHEBI:30616"/>
        <dbReference type="ChEBI" id="CHEBI:43474"/>
        <dbReference type="ChEBI" id="CHEBI:456216"/>
    </reaction>
</comment>
<feature type="domain" description="Cation-transporting P-type ATPase N-terminal" evidence="13">
    <location>
        <begin position="27"/>
        <end position="98"/>
    </location>
</feature>
<dbReference type="InterPro" id="IPR001757">
    <property type="entry name" value="P_typ_ATPase"/>
</dbReference>
<dbReference type="InterPro" id="IPR044492">
    <property type="entry name" value="P_typ_ATPase_HD_dom"/>
</dbReference>
<dbReference type="InterPro" id="IPR023298">
    <property type="entry name" value="ATPase_P-typ_TM_dom_sf"/>
</dbReference>
<evidence type="ECO:0000256" key="4">
    <source>
        <dbReference type="ARBA" id="ARBA00022692"/>
    </source>
</evidence>
<dbReference type="InterPro" id="IPR036412">
    <property type="entry name" value="HAD-like_sf"/>
</dbReference>
<dbReference type="RefSeq" id="WP_197676305.1">
    <property type="nucleotide sequence ID" value="NZ_LT629710.1"/>
</dbReference>
<dbReference type="SFLD" id="SFLDG00002">
    <property type="entry name" value="C1.7:_P-type_atpase_like"/>
    <property type="match status" value="1"/>
</dbReference>
<dbReference type="InterPro" id="IPR004014">
    <property type="entry name" value="ATPase_P-typ_cation-transptr_N"/>
</dbReference>
<dbReference type="InterPro" id="IPR023299">
    <property type="entry name" value="ATPase_P-typ_cyto_dom_N"/>
</dbReference>
<evidence type="ECO:0000256" key="7">
    <source>
        <dbReference type="ARBA" id="ARBA00022967"/>
    </source>
</evidence>
<dbReference type="Gene3D" id="2.70.150.10">
    <property type="entry name" value="Calcium-transporting ATPase, cytoplasmic transduction domain A"/>
    <property type="match status" value="1"/>
</dbReference>
<evidence type="ECO:0000313" key="15">
    <source>
        <dbReference type="Proteomes" id="UP000198741"/>
    </source>
</evidence>
<dbReference type="Proteomes" id="UP000198741">
    <property type="component" value="Chromosome I"/>
</dbReference>
<dbReference type="GO" id="GO:0016887">
    <property type="term" value="F:ATP hydrolysis activity"/>
    <property type="evidence" value="ECO:0007669"/>
    <property type="project" value="InterPro"/>
</dbReference>
<dbReference type="SUPFAM" id="SSF81665">
    <property type="entry name" value="Calcium ATPase, transmembrane domain M"/>
    <property type="match status" value="1"/>
</dbReference>
<dbReference type="SUPFAM" id="SSF81660">
    <property type="entry name" value="Metal cation-transporting ATPase, ATP-binding domain N"/>
    <property type="match status" value="1"/>
</dbReference>
<feature type="transmembrane region" description="Helical" evidence="12">
    <location>
        <begin position="266"/>
        <end position="299"/>
    </location>
</feature>
<comment type="subcellular location">
    <subcellularLocation>
        <location evidence="1">Cell membrane</location>
        <topology evidence="1">Multi-pass membrane protein</topology>
    </subcellularLocation>
</comment>
<dbReference type="GO" id="GO:0005886">
    <property type="term" value="C:plasma membrane"/>
    <property type="evidence" value="ECO:0007669"/>
    <property type="project" value="UniProtKB-SubCell"/>
</dbReference>
<dbReference type="SFLD" id="SFLDS00003">
    <property type="entry name" value="Haloacid_Dehalogenase"/>
    <property type="match status" value="1"/>
</dbReference>
<sequence length="953" mass="100427">MGRPSSVDESERSADSGLDRRDLTVDPAGSLDVLYRNLRTSAHGLSGREAARRLVVHGANELVRRGGRRWPRELLGQFTQPLALLLMVAAVLAIVNHSVALGVAILAVVVLNAVFAFFQEIHAEHAVEALAAYLPDQARALRDGSAQNVAAAELVPGDILILQEGDRISADGRLTDGSITVDLSTLTGESQPLDRSVGPSDADVPLLQADNMVFSGSACLAGEARVLVTATGMHTEIGRIAALSERVGGDRSPLEVQVRKVARLIALVSIAVAVAFLPLGIAAGLTTVAAVSFAIGLLVANVPEGLLPTITLALAVGVQDLARRGAVVKRLSAVETLGSTTVICTDKTGTLTQNRMQVTDLWTSHGSVAINGSDGSGVSGVDWSGLVAVLVRAAVRCCTAEIGPDGPSGDPTEVALVRLGAQLIGDEEESGIRRSAIFRFDPRIRLMSTIDTDGDHLRAYTKGAPEAVLGLASRIASGPDATRVLTDEDRQQIAAVLDMYARRGLRLLAVAQRDLPGERAIPVDRRVVEKDLCLLGIIAMLDPPRERTSDAIARAHDAGIRILVVTGDNGVTAAEIAQQVGIGAGTGGCRTITGSELDAMSDAQLDAVLEAPGEIIFARSSPEAKLRIADALQSLGQVVAMTGDGVNDAPALRAADIGVAMGRSGSEVARQAATMVLTDDRFGTIIDAVEEGRRVYDNVRKFILYIFAHAIPEIVPFLLFALSGGAIPLPLTVMQLLAIDLLTDTLPALALSREPAEPGVMRRPPRPRSEGVIRPRLLARAWGFLGVISAGLVLAGFFVVLQRGGWSLHAPTGVGTPLHHLYQQATTVAWLGIVSCQVGAAMAARTERASLRSTGVFSNPLLLGAIAIELVLAAAVVFVPFLHPVFGTATPTASQLALVIPFPFVVWGADEIRRWIGRRRTGRTWGLSTLPGQRGPLQSGPDRVTDDRRTARV</sequence>
<keyword evidence="9 12" id="KW-0472">Membrane</keyword>
<dbReference type="Pfam" id="PF00689">
    <property type="entry name" value="Cation_ATPase_C"/>
    <property type="match status" value="1"/>
</dbReference>
<dbReference type="Pfam" id="PF13246">
    <property type="entry name" value="Cation_ATPase"/>
    <property type="match status" value="1"/>
</dbReference>
<feature type="transmembrane region" description="Helical" evidence="12">
    <location>
        <begin position="100"/>
        <end position="118"/>
    </location>
</feature>
<dbReference type="SFLD" id="SFLDF00027">
    <property type="entry name" value="p-type_atpase"/>
    <property type="match status" value="1"/>
</dbReference>
<dbReference type="NCBIfam" id="TIGR01494">
    <property type="entry name" value="ATPase_P-type"/>
    <property type="match status" value="2"/>
</dbReference>
<dbReference type="InterPro" id="IPR059000">
    <property type="entry name" value="ATPase_P-type_domA"/>
</dbReference>
<dbReference type="STRING" id="1090615.SAMN04515671_4341"/>
<dbReference type="SUPFAM" id="SSF81653">
    <property type="entry name" value="Calcium ATPase, transduction domain A"/>
    <property type="match status" value="1"/>
</dbReference>
<dbReference type="InterPro" id="IPR006068">
    <property type="entry name" value="ATPase_P-typ_cation-transptr_C"/>
</dbReference>
<evidence type="ECO:0000256" key="10">
    <source>
        <dbReference type="ARBA" id="ARBA00049360"/>
    </source>
</evidence>
<evidence type="ECO:0000256" key="1">
    <source>
        <dbReference type="ARBA" id="ARBA00004651"/>
    </source>
</evidence>